<evidence type="ECO:0000313" key="2">
    <source>
        <dbReference type="EMBL" id="TPX48958.1"/>
    </source>
</evidence>
<feature type="region of interest" description="Disordered" evidence="1">
    <location>
        <begin position="712"/>
        <end position="786"/>
    </location>
</feature>
<comment type="caution">
    <text evidence="2">The sequence shown here is derived from an EMBL/GenBank/DDBJ whole genome shotgun (WGS) entry which is preliminary data.</text>
</comment>
<dbReference type="AlphaFoldDB" id="A0A507DDL6"/>
<feature type="compositionally biased region" description="Basic and acidic residues" evidence="1">
    <location>
        <begin position="774"/>
        <end position="786"/>
    </location>
</feature>
<evidence type="ECO:0000256" key="1">
    <source>
        <dbReference type="SAM" id="MobiDB-lite"/>
    </source>
</evidence>
<organism evidence="2 3">
    <name type="scientific">Synchytrium endobioticum</name>
    <dbReference type="NCBI Taxonomy" id="286115"/>
    <lineage>
        <taxon>Eukaryota</taxon>
        <taxon>Fungi</taxon>
        <taxon>Fungi incertae sedis</taxon>
        <taxon>Chytridiomycota</taxon>
        <taxon>Chytridiomycota incertae sedis</taxon>
        <taxon>Chytridiomycetes</taxon>
        <taxon>Synchytriales</taxon>
        <taxon>Synchytriaceae</taxon>
        <taxon>Synchytrium</taxon>
    </lineage>
</organism>
<proteinExistence type="predicted"/>
<reference evidence="2 3" key="1">
    <citation type="journal article" date="2019" name="Sci. Rep.">
        <title>Comparative genomics of chytrid fungi reveal insights into the obligate biotrophic and pathogenic lifestyle of Synchytrium endobioticum.</title>
        <authorList>
            <person name="van de Vossenberg B.T.L.H."/>
            <person name="Warris S."/>
            <person name="Nguyen H.D.T."/>
            <person name="van Gent-Pelzer M.P.E."/>
            <person name="Joly D.L."/>
            <person name="van de Geest H.C."/>
            <person name="Bonants P.J.M."/>
            <person name="Smith D.S."/>
            <person name="Levesque C.A."/>
            <person name="van der Lee T.A.J."/>
        </authorList>
    </citation>
    <scope>NUCLEOTIDE SEQUENCE [LARGE SCALE GENOMIC DNA]</scope>
    <source>
        <strain evidence="2 3">LEV6574</strain>
    </source>
</reference>
<dbReference type="VEuPathDB" id="FungiDB:SeMB42_g01180"/>
<gene>
    <name evidence="2" type="ORF">SeLEV6574_g01733</name>
</gene>
<protein>
    <submittedName>
        <fullName evidence="2">Uncharacterized protein</fullName>
    </submittedName>
</protein>
<name>A0A507DDL6_9FUNG</name>
<feature type="compositionally biased region" description="Polar residues" evidence="1">
    <location>
        <begin position="744"/>
        <end position="753"/>
    </location>
</feature>
<dbReference type="EMBL" id="QEAM01000042">
    <property type="protein sequence ID" value="TPX48958.1"/>
    <property type="molecule type" value="Genomic_DNA"/>
</dbReference>
<accession>A0A507DDL6</accession>
<evidence type="ECO:0000313" key="3">
    <source>
        <dbReference type="Proteomes" id="UP000320475"/>
    </source>
</evidence>
<dbReference type="Proteomes" id="UP000320475">
    <property type="component" value="Unassembled WGS sequence"/>
</dbReference>
<sequence length="786" mass="89007">MTHQLSLEATFRIHEVLPQLTIMLKHVVCMLFLMQHFHSNFAAHPAYTDDELKPHIEALCRNRLELEKKEWVIEGLDDRLVEWYEKWKGTTRYRLPQVAENHRYNDCATALFALLVATILPKNVPFTSDDLRDPTEDMSQSYLEFCWEARVTIESAVDGAMAFLSGDLQDAVHMHLIVWCHSYEYLLVLTARLYKATIGSTPEFPYSYHDYSTHLGGWPSNTVLMVSEVGRLSKAIVSLKLSEASTVSSLTQASLLLLEYGLTWCTHGFFPPDITIELRGLIVSPEAHSTKDLVKSLVFHQLTIMKLDLIMLAASKFLDMYQQSHSLEGLEDSHIAPFQSAMNDLAHIRWDYLGRIGTLADTLASRWDEESNAAVEVYLDILSSTVAKFKEVEITDEVYGQDEANAKLKNILAIYDVAALQDADELPPDLASLVVLLPSVSTLSPKHLTRYYHLPLWRYRQTLALLRRFRNLYVIELLRDPVITVKDFDQLEAAIITITGNSIEIFDADEETADTYHVPADTWEFIVGSNAKKYIEIVDNEIKSIRKSPEYAKEEETLKLISIFNSDALALIRQVRGIPVKINQLIERLCVSESGHLTSNCLPLECLELTVTLHQLVICRLWREECLLERFRQAHVVDFVVMDDETGLSQTIRIDMVDTMLSRLRSYISQRLYLFSPYEQTASAVGVGVLPHPVDYFRNMVCIDAAEATETGLRDDQRGPNAMMSRGSRHAALNNGRNHADCHQISQSTSTEATPGGQGRTNIEGSSRHSVLNHRGDVAGRHLGLD</sequence>
<feature type="compositionally biased region" description="Polar residues" evidence="1">
    <location>
        <begin position="760"/>
        <end position="770"/>
    </location>
</feature>